<name>A0AAV6JCK4_9ERIC</name>
<dbReference type="EMBL" id="JACTNZ010000007">
    <property type="protein sequence ID" value="KAG5538871.1"/>
    <property type="molecule type" value="Genomic_DNA"/>
</dbReference>
<organism evidence="1 2">
    <name type="scientific">Rhododendron griersonianum</name>
    <dbReference type="NCBI Taxonomy" id="479676"/>
    <lineage>
        <taxon>Eukaryota</taxon>
        <taxon>Viridiplantae</taxon>
        <taxon>Streptophyta</taxon>
        <taxon>Embryophyta</taxon>
        <taxon>Tracheophyta</taxon>
        <taxon>Spermatophyta</taxon>
        <taxon>Magnoliopsida</taxon>
        <taxon>eudicotyledons</taxon>
        <taxon>Gunneridae</taxon>
        <taxon>Pentapetalae</taxon>
        <taxon>asterids</taxon>
        <taxon>Ericales</taxon>
        <taxon>Ericaceae</taxon>
        <taxon>Ericoideae</taxon>
        <taxon>Rhodoreae</taxon>
        <taxon>Rhododendron</taxon>
    </lineage>
</organism>
<dbReference type="AlphaFoldDB" id="A0AAV6JCK4"/>
<reference evidence="1" key="1">
    <citation type="submission" date="2020-08" db="EMBL/GenBank/DDBJ databases">
        <title>Plant Genome Project.</title>
        <authorList>
            <person name="Zhang R.-G."/>
        </authorList>
    </citation>
    <scope>NUCLEOTIDE SEQUENCE</scope>
    <source>
        <strain evidence="1">WSP0</strain>
        <tissue evidence="1">Leaf</tissue>
    </source>
</reference>
<sequence>MRLFTVSTDSIVSLAVGELSTNIWNPTVSREPPLPPLPLSWTTVPLQLLDPAESGIMANPDGRKGTVVESPPLITTCIAGMSTAVYTMSEPDASVCISCNISIVF</sequence>
<protein>
    <submittedName>
        <fullName evidence="1">Uncharacterized protein</fullName>
    </submittedName>
</protein>
<dbReference type="Proteomes" id="UP000823749">
    <property type="component" value="Chromosome 7"/>
</dbReference>
<evidence type="ECO:0000313" key="2">
    <source>
        <dbReference type="Proteomes" id="UP000823749"/>
    </source>
</evidence>
<proteinExistence type="predicted"/>
<keyword evidence="2" id="KW-1185">Reference proteome</keyword>
<accession>A0AAV6JCK4</accession>
<comment type="caution">
    <text evidence="1">The sequence shown here is derived from an EMBL/GenBank/DDBJ whole genome shotgun (WGS) entry which is preliminary data.</text>
</comment>
<evidence type="ECO:0000313" key="1">
    <source>
        <dbReference type="EMBL" id="KAG5538871.1"/>
    </source>
</evidence>
<gene>
    <name evidence="1" type="ORF">RHGRI_019420</name>
</gene>